<evidence type="ECO:0000313" key="2">
    <source>
        <dbReference type="Proteomes" id="UP001596472"/>
    </source>
</evidence>
<evidence type="ECO:0000313" key="1">
    <source>
        <dbReference type="EMBL" id="MFC7339622.1"/>
    </source>
</evidence>
<gene>
    <name evidence="1" type="ORF">ACFQY0_20705</name>
</gene>
<proteinExistence type="predicted"/>
<keyword evidence="2" id="KW-1185">Reference proteome</keyword>
<protein>
    <submittedName>
        <fullName evidence="1">Uncharacterized protein</fullName>
    </submittedName>
</protein>
<reference evidence="2" key="1">
    <citation type="journal article" date="2019" name="Int. J. Syst. Evol. Microbiol.">
        <title>The Global Catalogue of Microorganisms (GCM) 10K type strain sequencing project: providing services to taxonomists for standard genome sequencing and annotation.</title>
        <authorList>
            <consortium name="The Broad Institute Genomics Platform"/>
            <consortium name="The Broad Institute Genome Sequencing Center for Infectious Disease"/>
            <person name="Wu L."/>
            <person name="Ma J."/>
        </authorList>
    </citation>
    <scope>NUCLEOTIDE SEQUENCE [LARGE SCALE GENOMIC DNA]</scope>
    <source>
        <strain evidence="2">CGMCC 4.1467</strain>
    </source>
</reference>
<sequence>MRLPFGVILFLSVSLSNASESLIDEIRLDPKNGNVATTEKSVTVQIEDLFRAEIPDREQIVSVTIICDGEQVEDRSNLFFLSNDGGLVLKTALKSSGKDGNFKYSFSLRKERLPNAVVHLKFRNGKTRKLLFLE</sequence>
<dbReference type="EMBL" id="JBHTBS010000024">
    <property type="protein sequence ID" value="MFC7339622.1"/>
    <property type="molecule type" value="Genomic_DNA"/>
</dbReference>
<comment type="caution">
    <text evidence="1">The sequence shown here is derived from an EMBL/GenBank/DDBJ whole genome shotgun (WGS) entry which is preliminary data.</text>
</comment>
<dbReference type="Proteomes" id="UP001596472">
    <property type="component" value="Unassembled WGS sequence"/>
</dbReference>
<dbReference type="RefSeq" id="WP_379716792.1">
    <property type="nucleotide sequence ID" value="NZ_JBHTBS010000024.1"/>
</dbReference>
<name>A0ABW2LAY5_9BACT</name>
<organism evidence="1 2">
    <name type="scientific">Haloferula chungangensis</name>
    <dbReference type="NCBI Taxonomy" id="1048331"/>
    <lineage>
        <taxon>Bacteria</taxon>
        <taxon>Pseudomonadati</taxon>
        <taxon>Verrucomicrobiota</taxon>
        <taxon>Verrucomicrobiia</taxon>
        <taxon>Verrucomicrobiales</taxon>
        <taxon>Verrucomicrobiaceae</taxon>
        <taxon>Haloferula</taxon>
    </lineage>
</organism>
<accession>A0ABW2LAY5</accession>